<evidence type="ECO:0000256" key="3">
    <source>
        <dbReference type="ARBA" id="ARBA00014212"/>
    </source>
</evidence>
<keyword evidence="7" id="KW-0325">Glycoprotein</keyword>
<dbReference type="EC" id="3.1.2.22" evidence="2"/>
<evidence type="ECO:0000256" key="4">
    <source>
        <dbReference type="ARBA" id="ARBA00022729"/>
    </source>
</evidence>
<dbReference type="Gene3D" id="3.40.50.1820">
    <property type="entry name" value="alpha/beta hydrolase"/>
    <property type="match status" value="1"/>
</dbReference>
<evidence type="ECO:0000256" key="6">
    <source>
        <dbReference type="ARBA" id="ARBA00023157"/>
    </source>
</evidence>
<keyword evidence="6" id="KW-1015">Disulfide bond</keyword>
<organism evidence="9 10">
    <name type="scientific">Physocladia obscura</name>
    <dbReference type="NCBI Taxonomy" id="109957"/>
    <lineage>
        <taxon>Eukaryota</taxon>
        <taxon>Fungi</taxon>
        <taxon>Fungi incertae sedis</taxon>
        <taxon>Chytridiomycota</taxon>
        <taxon>Chytridiomycota incertae sedis</taxon>
        <taxon>Chytridiomycetes</taxon>
        <taxon>Chytridiales</taxon>
        <taxon>Chytriomycetaceae</taxon>
        <taxon>Physocladia</taxon>
    </lineage>
</organism>
<keyword evidence="5" id="KW-0378">Hydrolase</keyword>
<gene>
    <name evidence="9" type="primary">PPT1</name>
    <name evidence="9" type="ORF">HK100_008606</name>
</gene>
<dbReference type="PANTHER" id="PTHR11247:SF8">
    <property type="entry name" value="PALMITOYL-PROTEIN THIOESTERASE 1"/>
    <property type="match status" value="1"/>
</dbReference>
<evidence type="ECO:0000256" key="5">
    <source>
        <dbReference type="ARBA" id="ARBA00022801"/>
    </source>
</evidence>
<sequence length="284" mass="31916">MGDSCCNKDSMGYITELITNELPGAFVHSVSIGDTEEDDRNAGFFGIVFDQIAQACTQIKNIALLRDGFNAVGFSQGGQFLRAYAETCADGPKIYNLVTYGSQHMGVADAPNCENKGDASCYLMRSILRNGAYLGWVQNRVVQAQYFKDPLNYELYLAKSLFLAHINNEIAASRNASYKEAIKTLNKLVLIKFGDEATVVPAESSWFGYYDDERKSIVEMENQALYIEDWIGIRWLNENGRLERITQDGGHMQIDEEFFKNEIIPKYLANAIITEEDESSLVKQ</sequence>
<evidence type="ECO:0000313" key="9">
    <source>
        <dbReference type="EMBL" id="KAJ3086723.1"/>
    </source>
</evidence>
<evidence type="ECO:0000256" key="8">
    <source>
        <dbReference type="ARBA" id="ARBA00031934"/>
    </source>
</evidence>
<dbReference type="InterPro" id="IPR002472">
    <property type="entry name" value="Palm_thioest"/>
</dbReference>
<evidence type="ECO:0000313" key="10">
    <source>
        <dbReference type="Proteomes" id="UP001211907"/>
    </source>
</evidence>
<dbReference type="AlphaFoldDB" id="A0AAD5XAJ1"/>
<dbReference type="GO" id="GO:0008474">
    <property type="term" value="F:palmitoyl-(protein) hydrolase activity"/>
    <property type="evidence" value="ECO:0007669"/>
    <property type="project" value="UniProtKB-EC"/>
</dbReference>
<evidence type="ECO:0000256" key="1">
    <source>
        <dbReference type="ARBA" id="ARBA00010758"/>
    </source>
</evidence>
<dbReference type="PRINTS" id="PR00414">
    <property type="entry name" value="PPTHIESTRASE"/>
</dbReference>
<comment type="caution">
    <text evidence="9">The sequence shown here is derived from an EMBL/GenBank/DDBJ whole genome shotgun (WGS) entry which is preliminary data.</text>
</comment>
<evidence type="ECO:0000256" key="2">
    <source>
        <dbReference type="ARBA" id="ARBA00012423"/>
    </source>
</evidence>
<name>A0AAD5XAJ1_9FUNG</name>
<dbReference type="Proteomes" id="UP001211907">
    <property type="component" value="Unassembled WGS sequence"/>
</dbReference>
<protein>
    <recommendedName>
        <fullName evidence="3">Palmitoyl-protein thioesterase 1</fullName>
        <ecNumber evidence="2">3.1.2.22</ecNumber>
    </recommendedName>
    <alternativeName>
        <fullName evidence="8">Palmitoyl-protein hydrolase 1</fullName>
    </alternativeName>
</protein>
<proteinExistence type="inferred from homology"/>
<dbReference type="Pfam" id="PF02089">
    <property type="entry name" value="Palm_thioest"/>
    <property type="match status" value="1"/>
</dbReference>
<dbReference type="PANTHER" id="PTHR11247">
    <property type="entry name" value="PALMITOYL-PROTEIN THIOESTERASE/DOLICHYLDIPHOSPHATASE 1"/>
    <property type="match status" value="1"/>
</dbReference>
<comment type="similarity">
    <text evidence="1">Belongs to the palmitoyl-protein thioesterase family.</text>
</comment>
<accession>A0AAD5XAJ1</accession>
<evidence type="ECO:0000256" key="7">
    <source>
        <dbReference type="ARBA" id="ARBA00023180"/>
    </source>
</evidence>
<dbReference type="EMBL" id="JADGJH010004217">
    <property type="protein sequence ID" value="KAJ3086723.1"/>
    <property type="molecule type" value="Genomic_DNA"/>
</dbReference>
<keyword evidence="4" id="KW-0732">Signal</keyword>
<reference evidence="9" key="1">
    <citation type="submission" date="2020-05" db="EMBL/GenBank/DDBJ databases">
        <title>Phylogenomic resolution of chytrid fungi.</title>
        <authorList>
            <person name="Stajich J.E."/>
            <person name="Amses K."/>
            <person name="Simmons R."/>
            <person name="Seto K."/>
            <person name="Myers J."/>
            <person name="Bonds A."/>
            <person name="Quandt C.A."/>
            <person name="Barry K."/>
            <person name="Liu P."/>
            <person name="Grigoriev I."/>
            <person name="Longcore J.E."/>
            <person name="James T.Y."/>
        </authorList>
    </citation>
    <scope>NUCLEOTIDE SEQUENCE</scope>
    <source>
        <strain evidence="9">JEL0513</strain>
    </source>
</reference>
<dbReference type="SUPFAM" id="SSF53474">
    <property type="entry name" value="alpha/beta-Hydrolases"/>
    <property type="match status" value="1"/>
</dbReference>
<keyword evidence="10" id="KW-1185">Reference proteome</keyword>
<dbReference type="InterPro" id="IPR029058">
    <property type="entry name" value="AB_hydrolase_fold"/>
</dbReference>
<dbReference type="FunFam" id="3.40.50.1820:FF:000107">
    <property type="entry name" value="Palmitoyl-protein thioesterase 1"/>
    <property type="match status" value="1"/>
</dbReference>